<reference evidence="1" key="1">
    <citation type="journal article" date="2023" name="G3 (Bethesda)">
        <title>A reference genome for the long-term kleptoplast-retaining sea slug Elysia crispata morphotype clarki.</title>
        <authorList>
            <person name="Eastman K.E."/>
            <person name="Pendleton A.L."/>
            <person name="Shaikh M.A."/>
            <person name="Suttiyut T."/>
            <person name="Ogas R."/>
            <person name="Tomko P."/>
            <person name="Gavelis G."/>
            <person name="Widhalm J.R."/>
            <person name="Wisecaver J.H."/>
        </authorList>
    </citation>
    <scope>NUCLEOTIDE SEQUENCE</scope>
    <source>
        <strain evidence="1">ECLA1</strain>
    </source>
</reference>
<keyword evidence="2" id="KW-1185">Reference proteome</keyword>
<evidence type="ECO:0000313" key="2">
    <source>
        <dbReference type="Proteomes" id="UP001283361"/>
    </source>
</evidence>
<dbReference type="Proteomes" id="UP001283361">
    <property type="component" value="Unassembled WGS sequence"/>
</dbReference>
<gene>
    <name evidence="1" type="ORF">RRG08_059044</name>
</gene>
<evidence type="ECO:0000313" key="1">
    <source>
        <dbReference type="EMBL" id="KAK3767474.1"/>
    </source>
</evidence>
<dbReference type="AlphaFoldDB" id="A0AAE1DE90"/>
<comment type="caution">
    <text evidence="1">The sequence shown here is derived from an EMBL/GenBank/DDBJ whole genome shotgun (WGS) entry which is preliminary data.</text>
</comment>
<organism evidence="1 2">
    <name type="scientific">Elysia crispata</name>
    <name type="common">lettuce slug</name>
    <dbReference type="NCBI Taxonomy" id="231223"/>
    <lineage>
        <taxon>Eukaryota</taxon>
        <taxon>Metazoa</taxon>
        <taxon>Spiralia</taxon>
        <taxon>Lophotrochozoa</taxon>
        <taxon>Mollusca</taxon>
        <taxon>Gastropoda</taxon>
        <taxon>Heterobranchia</taxon>
        <taxon>Euthyneura</taxon>
        <taxon>Panpulmonata</taxon>
        <taxon>Sacoglossa</taxon>
        <taxon>Placobranchoidea</taxon>
        <taxon>Plakobranchidae</taxon>
        <taxon>Elysia</taxon>
    </lineage>
</organism>
<protein>
    <submittedName>
        <fullName evidence="1">Uncharacterized protein</fullName>
    </submittedName>
</protein>
<name>A0AAE1DE90_9GAST</name>
<dbReference type="EMBL" id="JAWDGP010004147">
    <property type="protein sequence ID" value="KAK3767474.1"/>
    <property type="molecule type" value="Genomic_DNA"/>
</dbReference>
<proteinExistence type="predicted"/>
<sequence length="80" mass="8981">MVRITDFHTCAEGCRRCCGIFRKVEDVGKARREMVENDRGTSNTTATRLANTNIGFSLVQLARLTSSHQLNVTRVTKSNH</sequence>
<accession>A0AAE1DE90</accession>